<evidence type="ECO:0000313" key="4">
    <source>
        <dbReference type="Proteomes" id="UP000178870"/>
    </source>
</evidence>
<dbReference type="Gene3D" id="3.90.1640.10">
    <property type="entry name" value="inorganic pyrophosphatase (n-terminal core)"/>
    <property type="match status" value="1"/>
</dbReference>
<sequence length="327" mass="36002">MTYKQSLEILDKIKAARRVLVNCHQRPDVDSISSALSMCVALKQMGKEVKVICPDDKLPELSFLSCFNEFEKIDYNTFDFSKYDLFMVLDSASPEVVTGSKTIPLPEIETVVIDHHHTSIEFGKINLIDAERSATTELLYLLFEDWNIDITKELATSLLTGILGDTGAFEYHNTTPRTLQIAADLMSLGADKDGILLKIFRSKQMNLLKFWGKVLDKLEVDASGKFTWCAIPYSVYSALGEPQTARESASSLFSRMIEGTEFGIVMLEESPGELRASFRARSTGFDVSKIATALGGGGHAGAAGVTVINGSFGDSVKKVVETARRFV</sequence>
<dbReference type="Gene3D" id="3.10.310.30">
    <property type="match status" value="1"/>
</dbReference>
<name>A0A1F7YXC0_9BACT</name>
<dbReference type="InterPro" id="IPR003156">
    <property type="entry name" value="DHHA1_dom"/>
</dbReference>
<evidence type="ECO:0000259" key="1">
    <source>
        <dbReference type="Pfam" id="PF01368"/>
    </source>
</evidence>
<dbReference type="Proteomes" id="UP000178870">
    <property type="component" value="Unassembled WGS sequence"/>
</dbReference>
<dbReference type="GO" id="GO:0003676">
    <property type="term" value="F:nucleic acid binding"/>
    <property type="evidence" value="ECO:0007669"/>
    <property type="project" value="InterPro"/>
</dbReference>
<feature type="domain" description="DDH" evidence="1">
    <location>
        <begin position="18"/>
        <end position="162"/>
    </location>
</feature>
<proteinExistence type="predicted"/>
<dbReference type="InterPro" id="IPR038763">
    <property type="entry name" value="DHH_sf"/>
</dbReference>
<dbReference type="EMBL" id="MGGP01000019">
    <property type="protein sequence ID" value="OGM31973.1"/>
    <property type="molecule type" value="Genomic_DNA"/>
</dbReference>
<dbReference type="InterPro" id="IPR001667">
    <property type="entry name" value="DDH_dom"/>
</dbReference>
<dbReference type="Pfam" id="PF02272">
    <property type="entry name" value="DHHA1"/>
    <property type="match status" value="1"/>
</dbReference>
<accession>A0A1F7YXC0</accession>
<organism evidence="3 4">
    <name type="scientific">Candidatus Woesebacteria bacterium RIFCSPHIGHO2_01_FULL_44_21</name>
    <dbReference type="NCBI Taxonomy" id="1802503"/>
    <lineage>
        <taxon>Bacteria</taxon>
        <taxon>Candidatus Woeseibacteriota</taxon>
    </lineage>
</organism>
<evidence type="ECO:0008006" key="5">
    <source>
        <dbReference type="Google" id="ProtNLM"/>
    </source>
</evidence>
<gene>
    <name evidence="3" type="ORF">A2803_02695</name>
</gene>
<evidence type="ECO:0000259" key="2">
    <source>
        <dbReference type="Pfam" id="PF02272"/>
    </source>
</evidence>
<reference evidence="3 4" key="1">
    <citation type="journal article" date="2016" name="Nat. Commun.">
        <title>Thousands of microbial genomes shed light on interconnected biogeochemical processes in an aquifer system.</title>
        <authorList>
            <person name="Anantharaman K."/>
            <person name="Brown C.T."/>
            <person name="Hug L.A."/>
            <person name="Sharon I."/>
            <person name="Castelle C.J."/>
            <person name="Probst A.J."/>
            <person name="Thomas B.C."/>
            <person name="Singh A."/>
            <person name="Wilkins M.J."/>
            <person name="Karaoz U."/>
            <person name="Brodie E.L."/>
            <person name="Williams K.H."/>
            <person name="Hubbard S.S."/>
            <person name="Banfield J.F."/>
        </authorList>
    </citation>
    <scope>NUCLEOTIDE SEQUENCE [LARGE SCALE GENOMIC DNA]</scope>
</reference>
<feature type="domain" description="DHHA1" evidence="2">
    <location>
        <begin position="257"/>
        <end position="326"/>
    </location>
</feature>
<dbReference type="PANTHER" id="PTHR47618">
    <property type="entry name" value="BIFUNCTIONAL OLIGORIBONUCLEASE AND PAP PHOSPHATASE NRNA"/>
    <property type="match status" value="1"/>
</dbReference>
<dbReference type="PANTHER" id="PTHR47618:SF1">
    <property type="entry name" value="BIFUNCTIONAL OLIGORIBONUCLEASE AND PAP PHOSPHATASE NRNA"/>
    <property type="match status" value="1"/>
</dbReference>
<dbReference type="Pfam" id="PF01368">
    <property type="entry name" value="DHH"/>
    <property type="match status" value="1"/>
</dbReference>
<comment type="caution">
    <text evidence="3">The sequence shown here is derived from an EMBL/GenBank/DDBJ whole genome shotgun (WGS) entry which is preliminary data.</text>
</comment>
<dbReference type="SUPFAM" id="SSF64182">
    <property type="entry name" value="DHH phosphoesterases"/>
    <property type="match status" value="1"/>
</dbReference>
<dbReference type="AlphaFoldDB" id="A0A1F7YXC0"/>
<evidence type="ECO:0000313" key="3">
    <source>
        <dbReference type="EMBL" id="OGM31973.1"/>
    </source>
</evidence>
<protein>
    <recommendedName>
        <fullName evidence="5">DDH domain-containing protein</fullName>
    </recommendedName>
</protein>
<dbReference type="InterPro" id="IPR051319">
    <property type="entry name" value="Oligoribo/pAp-PDE_c-di-AMP_PDE"/>
</dbReference>